<sequence>MVRYYLKYTFRNFKSNRLVFAGSLVTILLSALCISLLYTYIHNELSMDNFHKREKDIFLLIIQQSPESQLDAIDANSFFGFNYRDYPGIENLASVKKFAQGELLFKYDERSISPEGIVADSTFLDVFDFKLKVGDQSAVLKEPDAVVFTERLVKRFFGSENPMGKTVKLSGRVQQNYTVKGIVETPPVNSSLNFDFILPEHSASFNRSGGNFILVDDGFDKTGFVEQIKNLGHQHPQFKNSRMDVMAFDKIYNDNSGASFNGLFPKHGNPKNISILLVITAIIFVITLLNFSNLQIISINSSVKNIGINKISGASQKHIFYQKLTELGMLILSSAVMISVTFLLVLPHFNRIVGVELNPDFWQVLLLNLAILVAVVLASMIYPSVVFLRISLAKSLKNQVLSGNKLAGRNVVATIQFSLSLILLVASIVVVKQLHLMLNKDLGFHSANIITTRLFREQPFPTNKEDWAVQREEAQKNFQYVVNELSTSSAIKSFTQGNSPINTHVMPWKLQGDTRDYTSANFLALTPDYMETLDLRLVEGRFFEKEKDKQRENKVVINEAAKKYWGIKDISSARVLNKYWSRSDDQNAGFEILGVVKDFNSEHLSVKPRPLVMMYFEDVEANFMIRFEEETAKEGIQFVQKLFDELNPGETFEYAFLADNIEAMYRKEKRLSEIYMIFTCIAFLISSIGLFAISLYDTRSRIKEIGVRKVNGAKISEILTMLNKDFVKWVAIAFVIACPIAYYAMSKWLENFAYKTTLSWWIFALAGLLALAIALLTVSWQSWKAATRNPVEALRYE</sequence>
<feature type="transmembrane region" description="Helical" evidence="6">
    <location>
        <begin position="758"/>
        <end position="778"/>
    </location>
</feature>
<dbReference type="AlphaFoldDB" id="A0A1I2AKE8"/>
<dbReference type="GO" id="GO:0022857">
    <property type="term" value="F:transmembrane transporter activity"/>
    <property type="evidence" value="ECO:0007669"/>
    <property type="project" value="TreeGrafter"/>
</dbReference>
<feature type="transmembrane region" description="Helical" evidence="6">
    <location>
        <begin position="273"/>
        <end position="291"/>
    </location>
</feature>
<proteinExistence type="predicted"/>
<dbReference type="Proteomes" id="UP000198964">
    <property type="component" value="Unassembled WGS sequence"/>
</dbReference>
<dbReference type="InterPro" id="IPR025857">
    <property type="entry name" value="MacB_PCD"/>
</dbReference>
<dbReference type="PANTHER" id="PTHR30572:SF18">
    <property type="entry name" value="ABC-TYPE MACROLIDE FAMILY EXPORT SYSTEM PERMEASE COMPONENT 2"/>
    <property type="match status" value="1"/>
</dbReference>
<reference evidence="9 10" key="1">
    <citation type="submission" date="2016-10" db="EMBL/GenBank/DDBJ databases">
        <authorList>
            <person name="de Groot N.N."/>
        </authorList>
    </citation>
    <scope>NUCLEOTIDE SEQUENCE [LARGE SCALE GENOMIC DNA]</scope>
    <source>
        <strain evidence="9 10">CGMCC 1.9156</strain>
    </source>
</reference>
<dbReference type="GO" id="GO:0005886">
    <property type="term" value="C:plasma membrane"/>
    <property type="evidence" value="ECO:0007669"/>
    <property type="project" value="UniProtKB-SubCell"/>
</dbReference>
<evidence type="ECO:0000256" key="1">
    <source>
        <dbReference type="ARBA" id="ARBA00004651"/>
    </source>
</evidence>
<feature type="domain" description="MacB-like periplasmic core" evidence="8">
    <location>
        <begin position="23"/>
        <end position="230"/>
    </location>
</feature>
<dbReference type="PANTHER" id="PTHR30572">
    <property type="entry name" value="MEMBRANE COMPONENT OF TRANSPORTER-RELATED"/>
    <property type="match status" value="1"/>
</dbReference>
<keyword evidence="10" id="KW-1185">Reference proteome</keyword>
<evidence type="ECO:0000256" key="5">
    <source>
        <dbReference type="ARBA" id="ARBA00023136"/>
    </source>
</evidence>
<evidence type="ECO:0000313" key="10">
    <source>
        <dbReference type="Proteomes" id="UP000198964"/>
    </source>
</evidence>
<feature type="transmembrane region" description="Helical" evidence="6">
    <location>
        <begin position="726"/>
        <end position="746"/>
    </location>
</feature>
<dbReference type="Pfam" id="PF02687">
    <property type="entry name" value="FtsX"/>
    <property type="match status" value="1"/>
</dbReference>
<feature type="transmembrane region" description="Helical" evidence="6">
    <location>
        <begin position="327"/>
        <end position="349"/>
    </location>
</feature>
<organism evidence="9 10">
    <name type="scientific">Sunxiuqinia elliptica</name>
    <dbReference type="NCBI Taxonomy" id="655355"/>
    <lineage>
        <taxon>Bacteria</taxon>
        <taxon>Pseudomonadati</taxon>
        <taxon>Bacteroidota</taxon>
        <taxon>Bacteroidia</taxon>
        <taxon>Marinilabiliales</taxon>
        <taxon>Prolixibacteraceae</taxon>
        <taxon>Sunxiuqinia</taxon>
    </lineage>
</organism>
<dbReference type="Pfam" id="PF12704">
    <property type="entry name" value="MacB_PCD"/>
    <property type="match status" value="2"/>
</dbReference>
<feature type="transmembrane region" description="Helical" evidence="6">
    <location>
        <begin position="361"/>
        <end position="390"/>
    </location>
</feature>
<dbReference type="EMBL" id="FONW01000001">
    <property type="protein sequence ID" value="SFE43340.1"/>
    <property type="molecule type" value="Genomic_DNA"/>
</dbReference>
<evidence type="ECO:0000313" key="9">
    <source>
        <dbReference type="EMBL" id="SFE43340.1"/>
    </source>
</evidence>
<keyword evidence="5 6" id="KW-0472">Membrane</keyword>
<evidence type="ECO:0000256" key="3">
    <source>
        <dbReference type="ARBA" id="ARBA00022692"/>
    </source>
</evidence>
<evidence type="ECO:0000259" key="8">
    <source>
        <dbReference type="Pfam" id="PF12704"/>
    </source>
</evidence>
<keyword evidence="2" id="KW-1003">Cell membrane</keyword>
<keyword evidence="3 6" id="KW-0812">Transmembrane</keyword>
<evidence type="ECO:0000256" key="4">
    <source>
        <dbReference type="ARBA" id="ARBA00022989"/>
    </source>
</evidence>
<protein>
    <submittedName>
        <fullName evidence="9">Putative ABC transport system permease protein</fullName>
    </submittedName>
</protein>
<accession>A0A1I2AKE8</accession>
<evidence type="ECO:0000256" key="2">
    <source>
        <dbReference type="ARBA" id="ARBA00022475"/>
    </source>
</evidence>
<dbReference type="InterPro" id="IPR003838">
    <property type="entry name" value="ABC3_permease_C"/>
</dbReference>
<dbReference type="RefSeq" id="WP_093917882.1">
    <property type="nucleotide sequence ID" value="NZ_FONW01000001.1"/>
</dbReference>
<name>A0A1I2AKE8_9BACT</name>
<feature type="transmembrane region" description="Helical" evidence="6">
    <location>
        <begin position="411"/>
        <end position="431"/>
    </location>
</feature>
<dbReference type="InterPro" id="IPR050250">
    <property type="entry name" value="Macrolide_Exporter_MacB"/>
</dbReference>
<comment type="subcellular location">
    <subcellularLocation>
        <location evidence="1">Cell membrane</location>
        <topology evidence="1">Multi-pass membrane protein</topology>
    </subcellularLocation>
</comment>
<feature type="transmembrane region" description="Helical" evidence="6">
    <location>
        <begin position="674"/>
        <end position="696"/>
    </location>
</feature>
<evidence type="ECO:0000256" key="6">
    <source>
        <dbReference type="SAM" id="Phobius"/>
    </source>
</evidence>
<dbReference type="STRING" id="655355.SAMN05216283_101124"/>
<gene>
    <name evidence="9" type="ORF">SAMN05216283_101124</name>
</gene>
<evidence type="ECO:0000259" key="7">
    <source>
        <dbReference type="Pfam" id="PF02687"/>
    </source>
</evidence>
<keyword evidence="4 6" id="KW-1133">Transmembrane helix</keyword>
<feature type="domain" description="ABC3 transporter permease C-terminal" evidence="7">
    <location>
        <begin position="676"/>
        <end position="790"/>
    </location>
</feature>
<feature type="domain" description="MacB-like periplasmic core" evidence="8">
    <location>
        <begin position="471"/>
        <end position="619"/>
    </location>
</feature>